<evidence type="ECO:0000313" key="2">
    <source>
        <dbReference type="EMBL" id="KAJ3660227.1"/>
    </source>
</evidence>
<sequence>MITKKVHEIQIWQIEDATEEIQKKIKQTWFVITLCMLLSIAAGCVLFISYVLPTPLDKDLIWAFRLANVYFPQRKTLLMCLMKPTFFTLIYASMSIPVFAIYYYHGHISLQKHMFRHHLQNINPNPGSANYHQEVHKRLLLCVRSHTRVVK</sequence>
<feature type="transmembrane region" description="Helical" evidence="1">
    <location>
        <begin position="29"/>
        <end position="52"/>
    </location>
</feature>
<evidence type="ECO:0000313" key="3">
    <source>
        <dbReference type="Proteomes" id="UP001168821"/>
    </source>
</evidence>
<evidence type="ECO:0000256" key="1">
    <source>
        <dbReference type="SAM" id="Phobius"/>
    </source>
</evidence>
<keyword evidence="1" id="KW-1133">Transmembrane helix</keyword>
<organism evidence="2 3">
    <name type="scientific">Zophobas morio</name>
    <dbReference type="NCBI Taxonomy" id="2755281"/>
    <lineage>
        <taxon>Eukaryota</taxon>
        <taxon>Metazoa</taxon>
        <taxon>Ecdysozoa</taxon>
        <taxon>Arthropoda</taxon>
        <taxon>Hexapoda</taxon>
        <taxon>Insecta</taxon>
        <taxon>Pterygota</taxon>
        <taxon>Neoptera</taxon>
        <taxon>Endopterygota</taxon>
        <taxon>Coleoptera</taxon>
        <taxon>Polyphaga</taxon>
        <taxon>Cucujiformia</taxon>
        <taxon>Tenebrionidae</taxon>
        <taxon>Zophobas</taxon>
    </lineage>
</organism>
<proteinExistence type="predicted"/>
<keyword evidence="1" id="KW-0472">Membrane</keyword>
<feature type="transmembrane region" description="Helical" evidence="1">
    <location>
        <begin position="86"/>
        <end position="104"/>
    </location>
</feature>
<name>A0AA38IMQ1_9CUCU</name>
<dbReference type="Proteomes" id="UP001168821">
    <property type="component" value="Unassembled WGS sequence"/>
</dbReference>
<reference evidence="2" key="1">
    <citation type="journal article" date="2023" name="G3 (Bethesda)">
        <title>Whole genome assemblies of Zophobas morio and Tenebrio molitor.</title>
        <authorList>
            <person name="Kaur S."/>
            <person name="Stinson S.A."/>
            <person name="diCenzo G.C."/>
        </authorList>
    </citation>
    <scope>NUCLEOTIDE SEQUENCE</scope>
    <source>
        <strain evidence="2">QUZm001</strain>
    </source>
</reference>
<dbReference type="AlphaFoldDB" id="A0AA38IMQ1"/>
<keyword evidence="3" id="KW-1185">Reference proteome</keyword>
<gene>
    <name evidence="2" type="ORF">Zmor_004689</name>
</gene>
<accession>A0AA38IMQ1</accession>
<dbReference type="EMBL" id="JALNTZ010000002">
    <property type="protein sequence ID" value="KAJ3660227.1"/>
    <property type="molecule type" value="Genomic_DNA"/>
</dbReference>
<keyword evidence="1" id="KW-0812">Transmembrane</keyword>
<comment type="caution">
    <text evidence="2">The sequence shown here is derived from an EMBL/GenBank/DDBJ whole genome shotgun (WGS) entry which is preliminary data.</text>
</comment>
<protein>
    <submittedName>
        <fullName evidence="2">Uncharacterized protein</fullName>
    </submittedName>
</protein>